<evidence type="ECO:0000256" key="9">
    <source>
        <dbReference type="SAM" id="Phobius"/>
    </source>
</evidence>
<keyword evidence="6" id="KW-0968">Cytoplasmic vesicle</keyword>
<dbReference type="Pfam" id="PF05617">
    <property type="entry name" value="Prolamin_like"/>
    <property type="match status" value="1"/>
</dbReference>
<keyword evidence="5" id="KW-0278">Fertilization</keyword>
<evidence type="ECO:0000256" key="7">
    <source>
        <dbReference type="ARBA" id="ARBA00034457"/>
    </source>
</evidence>
<dbReference type="Proteomes" id="UP000322667">
    <property type="component" value="Chromosome D05"/>
</dbReference>
<comment type="function">
    <text evidence="7">Involved in the regulation of gamete interactions during the double fertilization and to prevent multiple-pollen tube attraction; mediates the redistribution of the gamete fusogen HAP2/GCS1 to the cell surface after secretion upon sperm arrival.</text>
</comment>
<dbReference type="PANTHER" id="PTHR35293:SF1">
    <property type="entry name" value="EGG CELL-SECRETED PROTEIN 1.5"/>
    <property type="match status" value="1"/>
</dbReference>
<name>A0A5D2KWE1_GOSTO</name>
<accession>A0A5D2KWE1</accession>
<evidence type="ECO:0000256" key="1">
    <source>
        <dbReference type="ARBA" id="ARBA00004541"/>
    </source>
</evidence>
<dbReference type="InterPro" id="IPR008502">
    <property type="entry name" value="Prolamin-like"/>
</dbReference>
<keyword evidence="9" id="KW-1133">Transmembrane helix</keyword>
<sequence length="149" mass="16639">MAGTQWYGSFLEIGSTFRVFFFALLLLSSLLFMAKARPLDLPKTTTSDLLARLKLDEESPDCWSSLIQLQSCTGELIMFFLNGETEIGKSCCLAIRTISHLCWSTMIDALRFTAEESHVIEGYCDHEDDRSPPSIALSDEIGSSNLFNP</sequence>
<gene>
    <name evidence="11" type="ORF">ES332_D05G158300v1</name>
</gene>
<evidence type="ECO:0000256" key="8">
    <source>
        <dbReference type="ARBA" id="ARBA00034484"/>
    </source>
</evidence>
<comment type="subcellular location">
    <subcellularLocation>
        <location evidence="1">Cytoplasmic vesicle</location>
    </subcellularLocation>
    <subcellularLocation>
        <location evidence="2">Secreted</location>
    </subcellularLocation>
</comment>
<evidence type="ECO:0000256" key="5">
    <source>
        <dbReference type="ARBA" id="ARBA00023279"/>
    </source>
</evidence>
<feature type="domain" description="Prolamin-like" evidence="10">
    <location>
        <begin position="61"/>
        <end position="125"/>
    </location>
</feature>
<evidence type="ECO:0000256" key="2">
    <source>
        <dbReference type="ARBA" id="ARBA00004613"/>
    </source>
</evidence>
<dbReference type="AlphaFoldDB" id="A0A5D2KWE1"/>
<evidence type="ECO:0000256" key="6">
    <source>
        <dbReference type="ARBA" id="ARBA00023329"/>
    </source>
</evidence>
<keyword evidence="12" id="KW-1185">Reference proteome</keyword>
<reference evidence="11 12" key="1">
    <citation type="submission" date="2019-07" db="EMBL/GenBank/DDBJ databases">
        <title>WGS assembly of Gossypium tomentosum.</title>
        <authorList>
            <person name="Chen Z.J."/>
            <person name="Sreedasyam A."/>
            <person name="Ando A."/>
            <person name="Song Q."/>
            <person name="De L."/>
            <person name="Hulse-Kemp A."/>
            <person name="Ding M."/>
            <person name="Ye W."/>
            <person name="Kirkbride R."/>
            <person name="Jenkins J."/>
            <person name="Plott C."/>
            <person name="Lovell J."/>
            <person name="Lin Y.-M."/>
            <person name="Vaughn R."/>
            <person name="Liu B."/>
            <person name="Li W."/>
            <person name="Simpson S."/>
            <person name="Scheffler B."/>
            <person name="Saski C."/>
            <person name="Grover C."/>
            <person name="Hu G."/>
            <person name="Conover J."/>
            <person name="Carlson J."/>
            <person name="Shu S."/>
            <person name="Boston L."/>
            <person name="Williams M."/>
            <person name="Peterson D."/>
            <person name="Mcgee K."/>
            <person name="Jones D."/>
            <person name="Wendel J."/>
            <person name="Stelly D."/>
            <person name="Grimwood J."/>
            <person name="Schmutz J."/>
        </authorList>
    </citation>
    <scope>NUCLEOTIDE SEQUENCE [LARGE SCALE GENOMIC DNA]</scope>
    <source>
        <strain evidence="11">7179.01</strain>
    </source>
</reference>
<feature type="transmembrane region" description="Helical" evidence="9">
    <location>
        <begin position="15"/>
        <end position="34"/>
    </location>
</feature>
<keyword evidence="3" id="KW-0964">Secreted</keyword>
<keyword evidence="9" id="KW-0812">Transmembrane</keyword>
<protein>
    <recommendedName>
        <fullName evidence="10">Prolamin-like domain-containing protein</fullName>
    </recommendedName>
</protein>
<dbReference type="GO" id="GO:0031410">
    <property type="term" value="C:cytoplasmic vesicle"/>
    <property type="evidence" value="ECO:0007669"/>
    <property type="project" value="UniProtKB-SubCell"/>
</dbReference>
<dbReference type="EMBL" id="CM017627">
    <property type="protein sequence ID" value="TYH71056.1"/>
    <property type="molecule type" value="Genomic_DNA"/>
</dbReference>
<proteinExistence type="inferred from homology"/>
<dbReference type="PANTHER" id="PTHR35293">
    <property type="entry name" value="EGG CELL-SECRETED PROTEIN 1.5"/>
    <property type="match status" value="1"/>
</dbReference>
<evidence type="ECO:0000259" key="10">
    <source>
        <dbReference type="Pfam" id="PF05617"/>
    </source>
</evidence>
<keyword evidence="9" id="KW-0472">Membrane</keyword>
<organism evidence="11 12">
    <name type="scientific">Gossypium tomentosum</name>
    <name type="common">Hawaiian cotton</name>
    <name type="synonym">Gossypium sandvicense</name>
    <dbReference type="NCBI Taxonomy" id="34277"/>
    <lineage>
        <taxon>Eukaryota</taxon>
        <taxon>Viridiplantae</taxon>
        <taxon>Streptophyta</taxon>
        <taxon>Embryophyta</taxon>
        <taxon>Tracheophyta</taxon>
        <taxon>Spermatophyta</taxon>
        <taxon>Magnoliopsida</taxon>
        <taxon>eudicotyledons</taxon>
        <taxon>Gunneridae</taxon>
        <taxon>Pentapetalae</taxon>
        <taxon>rosids</taxon>
        <taxon>malvids</taxon>
        <taxon>Malvales</taxon>
        <taxon>Malvaceae</taxon>
        <taxon>Malvoideae</taxon>
        <taxon>Gossypium</taxon>
    </lineage>
</organism>
<dbReference type="GO" id="GO:0005576">
    <property type="term" value="C:extracellular region"/>
    <property type="evidence" value="ECO:0007669"/>
    <property type="project" value="UniProtKB-SubCell"/>
</dbReference>
<evidence type="ECO:0000256" key="4">
    <source>
        <dbReference type="ARBA" id="ARBA00022729"/>
    </source>
</evidence>
<evidence type="ECO:0000313" key="11">
    <source>
        <dbReference type="EMBL" id="TYH71056.1"/>
    </source>
</evidence>
<keyword evidence="4" id="KW-0732">Signal</keyword>
<dbReference type="GO" id="GO:0009567">
    <property type="term" value="P:double fertilization forming a zygote and endosperm"/>
    <property type="evidence" value="ECO:0007669"/>
    <property type="project" value="InterPro"/>
</dbReference>
<dbReference type="GO" id="GO:2000008">
    <property type="term" value="P:regulation of protein localization to cell surface"/>
    <property type="evidence" value="ECO:0007669"/>
    <property type="project" value="UniProtKB-ARBA"/>
</dbReference>
<dbReference type="GO" id="GO:0080155">
    <property type="term" value="P:regulation of double fertilization forming a zygote and endosperm"/>
    <property type="evidence" value="ECO:0007669"/>
    <property type="project" value="UniProtKB-ARBA"/>
</dbReference>
<comment type="similarity">
    <text evidence="8">Belongs to the plant egg cell-secreted peptide family.</text>
</comment>
<dbReference type="InterPro" id="IPR044711">
    <property type="entry name" value="EC11-15"/>
</dbReference>
<evidence type="ECO:0000256" key="3">
    <source>
        <dbReference type="ARBA" id="ARBA00022525"/>
    </source>
</evidence>
<evidence type="ECO:0000313" key="12">
    <source>
        <dbReference type="Proteomes" id="UP000322667"/>
    </source>
</evidence>